<evidence type="ECO:0000256" key="2">
    <source>
        <dbReference type="ARBA" id="ARBA00023004"/>
    </source>
</evidence>
<accession>A0A0M2NGW7</accession>
<dbReference type="PANTHER" id="PTHR42827">
    <property type="entry name" value="IRON-SULFUR CLUSTER-BINDING PROTEIN-RELATED"/>
    <property type="match status" value="1"/>
</dbReference>
<dbReference type="InterPro" id="IPR017900">
    <property type="entry name" value="4Fe4S_Fe_S_CS"/>
</dbReference>
<dbReference type="EMBL" id="LAYJ01000078">
    <property type="protein sequence ID" value="KKI51403.1"/>
    <property type="molecule type" value="Genomic_DNA"/>
</dbReference>
<keyword evidence="1" id="KW-0479">Metal-binding</keyword>
<feature type="domain" description="4Fe-4S ferredoxin-type" evidence="4">
    <location>
        <begin position="70"/>
        <end position="99"/>
    </location>
</feature>
<organism evidence="5 6">
    <name type="scientific">Christensenella hongkongensis</name>
    <dbReference type="NCBI Taxonomy" id="270498"/>
    <lineage>
        <taxon>Bacteria</taxon>
        <taxon>Bacillati</taxon>
        <taxon>Bacillota</taxon>
        <taxon>Clostridia</taxon>
        <taxon>Christensenellales</taxon>
        <taxon>Christensenellaceae</taxon>
        <taxon>Christensenella</taxon>
    </lineage>
</organism>
<protein>
    <submittedName>
        <fullName evidence="5">Iron-sulfur cluster-binding protein</fullName>
    </submittedName>
</protein>
<dbReference type="PANTHER" id="PTHR42827:SF1">
    <property type="entry name" value="IRON-SULFUR CLUSTER-BINDING PROTEIN"/>
    <property type="match status" value="1"/>
</dbReference>
<dbReference type="PROSITE" id="PS00198">
    <property type="entry name" value="4FE4S_FER_1"/>
    <property type="match status" value="1"/>
</dbReference>
<evidence type="ECO:0000256" key="1">
    <source>
        <dbReference type="ARBA" id="ARBA00022723"/>
    </source>
</evidence>
<keyword evidence="3" id="KW-0411">Iron-sulfur</keyword>
<keyword evidence="2" id="KW-0408">Iron</keyword>
<keyword evidence="6" id="KW-1185">Reference proteome</keyword>
<dbReference type="PROSITE" id="PS51379">
    <property type="entry name" value="4FE4S_FER_2"/>
    <property type="match status" value="1"/>
</dbReference>
<gene>
    <name evidence="5" type="ORF">CHK_1191</name>
</gene>
<sequence>MLALEREGYAAVYVPASQSVSDDGLRGMLSHKAAAVLCGLGGIGQNDLLVTREYGCGVRLGTVMTDYPVEESGVIQNPCTNCGSCVKRCPSGALVGTEWSIDTPLCDIIDAEKCSRYMKKAFQKIGRGAVCGICMAACPVGNNRK</sequence>
<dbReference type="AlphaFoldDB" id="A0A0M2NGW7"/>
<comment type="caution">
    <text evidence="5">The sequence shown here is derived from an EMBL/GenBank/DDBJ whole genome shotgun (WGS) entry which is preliminary data.</text>
</comment>
<dbReference type="SUPFAM" id="SSF54862">
    <property type="entry name" value="4Fe-4S ferredoxins"/>
    <property type="match status" value="1"/>
</dbReference>
<dbReference type="STRING" id="270498.CHK_1191"/>
<dbReference type="Pfam" id="PF13484">
    <property type="entry name" value="Fer4_16"/>
    <property type="match status" value="1"/>
</dbReference>
<dbReference type="GO" id="GO:0051536">
    <property type="term" value="F:iron-sulfur cluster binding"/>
    <property type="evidence" value="ECO:0007669"/>
    <property type="project" value="UniProtKB-KW"/>
</dbReference>
<evidence type="ECO:0000313" key="6">
    <source>
        <dbReference type="Proteomes" id="UP000034076"/>
    </source>
</evidence>
<evidence type="ECO:0000259" key="4">
    <source>
        <dbReference type="PROSITE" id="PS51379"/>
    </source>
</evidence>
<dbReference type="GO" id="GO:0046872">
    <property type="term" value="F:metal ion binding"/>
    <property type="evidence" value="ECO:0007669"/>
    <property type="project" value="UniProtKB-KW"/>
</dbReference>
<dbReference type="Gene3D" id="3.30.70.20">
    <property type="match status" value="1"/>
</dbReference>
<dbReference type="InterPro" id="IPR017896">
    <property type="entry name" value="4Fe4S_Fe-S-bd"/>
</dbReference>
<dbReference type="Proteomes" id="UP000034076">
    <property type="component" value="Unassembled WGS sequence"/>
</dbReference>
<evidence type="ECO:0000256" key="3">
    <source>
        <dbReference type="ARBA" id="ARBA00023014"/>
    </source>
</evidence>
<reference evidence="5 6" key="1">
    <citation type="submission" date="2015-04" db="EMBL/GenBank/DDBJ databases">
        <title>Draft genome sequence of bacteremic isolate Catabacter hongkongensis type strain HKU16T.</title>
        <authorList>
            <person name="Lau S.K."/>
            <person name="Teng J.L."/>
            <person name="Huang Y."/>
            <person name="Curreem S.O."/>
            <person name="Tsui S.K."/>
            <person name="Woo P.C."/>
        </authorList>
    </citation>
    <scope>NUCLEOTIDE SEQUENCE [LARGE SCALE GENOMIC DNA]</scope>
    <source>
        <strain evidence="5 6">HKU16</strain>
    </source>
</reference>
<name>A0A0M2NGW7_9FIRM</name>
<proteinExistence type="predicted"/>
<evidence type="ECO:0000313" key="5">
    <source>
        <dbReference type="EMBL" id="KKI51403.1"/>
    </source>
</evidence>